<dbReference type="AlphaFoldDB" id="A0A1H1GRU1"/>
<keyword evidence="2" id="KW-1185">Reference proteome</keyword>
<proteinExistence type="predicted"/>
<organism evidence="1 2">
    <name type="scientific">Thermostaphylospora chromogena</name>
    <dbReference type="NCBI Taxonomy" id="35622"/>
    <lineage>
        <taxon>Bacteria</taxon>
        <taxon>Bacillati</taxon>
        <taxon>Actinomycetota</taxon>
        <taxon>Actinomycetes</taxon>
        <taxon>Streptosporangiales</taxon>
        <taxon>Thermomonosporaceae</taxon>
        <taxon>Thermostaphylospora</taxon>
    </lineage>
</organism>
<evidence type="ECO:0000313" key="1">
    <source>
        <dbReference type="EMBL" id="SDR15871.1"/>
    </source>
</evidence>
<reference evidence="1 2" key="1">
    <citation type="submission" date="2016-10" db="EMBL/GenBank/DDBJ databases">
        <authorList>
            <person name="de Groot N.N."/>
        </authorList>
    </citation>
    <scope>NUCLEOTIDE SEQUENCE [LARGE SCALE GENOMIC DNA]</scope>
    <source>
        <strain evidence="1 2">DSM 43794</strain>
    </source>
</reference>
<sequence>MMVPNPMRAVLMEALREIEPLVREIDEGMERAYQEFHTGKVWNGPVARRFDAQLAHQRARARMCGDRILTELREALARTPSEVVEEVAQRLRAKYDLR</sequence>
<dbReference type="Proteomes" id="UP000217103">
    <property type="component" value="Unassembled WGS sequence"/>
</dbReference>
<dbReference type="EMBL" id="FNKK01000002">
    <property type="protein sequence ID" value="SDR15871.1"/>
    <property type="molecule type" value="Genomic_DNA"/>
</dbReference>
<gene>
    <name evidence="1" type="ORF">SAMN04489764_3775</name>
</gene>
<protein>
    <recommendedName>
        <fullName evidence="3">PE family protein</fullName>
    </recommendedName>
</protein>
<accession>A0A1H1GRU1</accession>
<evidence type="ECO:0000313" key="2">
    <source>
        <dbReference type="Proteomes" id="UP000217103"/>
    </source>
</evidence>
<evidence type="ECO:0008006" key="3">
    <source>
        <dbReference type="Google" id="ProtNLM"/>
    </source>
</evidence>
<name>A0A1H1GRU1_9ACTN</name>